<dbReference type="SMART" id="SM00369">
    <property type="entry name" value="LRR_TYP"/>
    <property type="match status" value="6"/>
</dbReference>
<dbReference type="GO" id="GO:0004566">
    <property type="term" value="F:beta-glucuronidase activity"/>
    <property type="evidence" value="ECO:0007669"/>
    <property type="project" value="TreeGrafter"/>
</dbReference>
<sequence length="838" mass="94050">MARLLAMFFTFSLFLSLSVSKTLKRDAKALNEIKASLGWRVVYAWVGDDPCGDGNLPPWSGVTCSLQGDYRVVTELEVYAVSIVGPFPVAVTNLLDLTRLDLHNNKLTGPIPPQIGRLKRLKILNLRWNKLQDFIPPEIGELKSLTHLYLSFNSFKGEIPKELANLPELQYLHLHQNRFSGRIPAELGTLQNLRHLDVGNNHLVGTIKQLIRVDGCFPSLRNLYLNNNYLTGGIPAELENLSNLEILYLSYNKLSGVIPPAVANLPRLTSLYLDHNQFAGIIPDALYKHPFLKEMYIEGNSFKEGMDPIDGFKDFTFEKEGFDHGVADTNCGVLNVLKEVPSIENVNVIIQGATSIATTDENFVCVTLDFWPPEKCNYNQCPWGKAGIFNLDLDSFILANAIKAFNPLRIRVGGSLQDQIMYKVGNYLNNCPNLEKVDDGLFGFSQGCLTMERWDQLHDLFKRTGAKITFGLNALIGKKESMTEKGLWVGDWDSQNARDLINYTVSKGYQIDSYEFGNELCGSGVAARISAEQYGKDVIQLKELVKELYPDPNTQPKVVGPGGFYDEEWFITFLQVTGQNVLDAVSHHIYNLGSGDDPNLIHMIQDPFYLSQIAQTFRDLSKNIDKFAPWSSPWVSEAGGAYNSGGKDVSRTFADGFWYLDQLGMTSIFNHKVYCRQAFVGGNYAMLNTTTFIPNPDYYSALLWHRLMGSRVLRVNQDVSPYLRVYSHCAKQKPGISILFINLSGEKSFDVTLTNDENFYDVNGEFKGFEKREEYHLTPKDGNIQSDVVLLNGNPLELRNLEIPEMNPQLVDASTPISVAAHSIVYVTIRDFHAPACA</sequence>
<keyword evidence="8" id="KW-0472">Membrane</keyword>
<evidence type="ECO:0000259" key="14">
    <source>
        <dbReference type="Pfam" id="PF23598"/>
    </source>
</evidence>
<evidence type="ECO:0000313" key="16">
    <source>
        <dbReference type="Proteomes" id="UP000188268"/>
    </source>
</evidence>
<keyword evidence="3" id="KW-0964">Secreted</keyword>
<keyword evidence="6" id="KW-0677">Repeat</keyword>
<dbReference type="Gene3D" id="3.20.20.80">
    <property type="entry name" value="Glycosidases"/>
    <property type="match status" value="1"/>
</dbReference>
<dbReference type="EMBL" id="AWWV01008079">
    <property type="protein sequence ID" value="OMO93419.1"/>
    <property type="molecule type" value="Genomic_DNA"/>
</dbReference>
<evidence type="ECO:0000256" key="12">
    <source>
        <dbReference type="ARBA" id="ARBA00055929"/>
    </source>
</evidence>
<dbReference type="InterPro" id="IPR005199">
    <property type="entry name" value="Glyco_hydro_79"/>
</dbReference>
<dbReference type="InterPro" id="IPR017853">
    <property type="entry name" value="GH"/>
</dbReference>
<dbReference type="InterPro" id="IPR003591">
    <property type="entry name" value="Leu-rich_rpt_typical-subtyp"/>
</dbReference>
<evidence type="ECO:0000256" key="5">
    <source>
        <dbReference type="ARBA" id="ARBA00022729"/>
    </source>
</evidence>
<feature type="chain" id="PRO_5010236394" description="Disease resistance R13L4/SHOC-2-like LRR domain-containing protein" evidence="13">
    <location>
        <begin position="21"/>
        <end position="838"/>
    </location>
</feature>
<evidence type="ECO:0000256" key="6">
    <source>
        <dbReference type="ARBA" id="ARBA00022737"/>
    </source>
</evidence>
<organism evidence="15 16">
    <name type="scientific">Corchorus capsularis</name>
    <name type="common">Jute</name>
    <dbReference type="NCBI Taxonomy" id="210143"/>
    <lineage>
        <taxon>Eukaryota</taxon>
        <taxon>Viridiplantae</taxon>
        <taxon>Streptophyta</taxon>
        <taxon>Embryophyta</taxon>
        <taxon>Tracheophyta</taxon>
        <taxon>Spermatophyta</taxon>
        <taxon>Magnoliopsida</taxon>
        <taxon>eudicotyledons</taxon>
        <taxon>Gunneridae</taxon>
        <taxon>Pentapetalae</taxon>
        <taxon>rosids</taxon>
        <taxon>malvids</taxon>
        <taxon>Malvales</taxon>
        <taxon>Malvaceae</taxon>
        <taxon>Grewioideae</taxon>
        <taxon>Apeibeae</taxon>
        <taxon>Corchorus</taxon>
    </lineage>
</organism>
<evidence type="ECO:0000256" key="3">
    <source>
        <dbReference type="ARBA" id="ARBA00022525"/>
    </source>
</evidence>
<dbReference type="Pfam" id="PF13855">
    <property type="entry name" value="LRR_8"/>
    <property type="match status" value="1"/>
</dbReference>
<dbReference type="FunFam" id="3.80.10.10:FF:000383">
    <property type="entry name" value="Leucine-rich repeat receptor protein kinase EMS1"/>
    <property type="match status" value="2"/>
</dbReference>
<dbReference type="PANTHER" id="PTHR14363">
    <property type="entry name" value="HEPARANASE-RELATED"/>
    <property type="match status" value="1"/>
</dbReference>
<protein>
    <recommendedName>
        <fullName evidence="14">Disease resistance R13L4/SHOC-2-like LRR domain-containing protein</fullName>
    </recommendedName>
</protein>
<evidence type="ECO:0000256" key="13">
    <source>
        <dbReference type="SAM" id="SignalP"/>
    </source>
</evidence>
<dbReference type="InterPro" id="IPR032675">
    <property type="entry name" value="LRR_dom_sf"/>
</dbReference>
<dbReference type="Pfam" id="PF23598">
    <property type="entry name" value="LRR_14"/>
    <property type="match status" value="1"/>
</dbReference>
<name>A0A1R3JF07_COCAP</name>
<keyword evidence="5 13" id="KW-0732">Signal</keyword>
<dbReference type="FunFam" id="3.80.10.10:FF:002345">
    <property type="entry name" value="Leucine-rich repeat (LRR) family protein"/>
    <property type="match status" value="1"/>
</dbReference>
<dbReference type="Pfam" id="PF03662">
    <property type="entry name" value="Glyco_hydro_79n"/>
    <property type="match status" value="1"/>
</dbReference>
<evidence type="ECO:0000256" key="2">
    <source>
        <dbReference type="ARBA" id="ARBA00009800"/>
    </source>
</evidence>
<evidence type="ECO:0000256" key="1">
    <source>
        <dbReference type="ARBA" id="ARBA00004613"/>
    </source>
</evidence>
<feature type="domain" description="Disease resistance R13L4/SHOC-2-like LRR" evidence="14">
    <location>
        <begin position="91"/>
        <end position="200"/>
    </location>
</feature>
<dbReference type="InterPro" id="IPR001611">
    <property type="entry name" value="Leu-rich_rpt"/>
</dbReference>
<evidence type="ECO:0000313" key="15">
    <source>
        <dbReference type="EMBL" id="OMO93419.1"/>
    </source>
</evidence>
<dbReference type="PANTHER" id="PTHR14363:SF13">
    <property type="entry name" value="OS07G0598400 PROTEIN"/>
    <property type="match status" value="1"/>
</dbReference>
<dbReference type="Gene3D" id="3.80.10.10">
    <property type="entry name" value="Ribonuclease Inhibitor"/>
    <property type="match status" value="2"/>
</dbReference>
<accession>A0A1R3JF07</accession>
<dbReference type="InterPro" id="IPR055414">
    <property type="entry name" value="LRR_R13L4/SHOC2-like"/>
</dbReference>
<gene>
    <name evidence="15" type="ORF">CCACVL1_06511</name>
</gene>
<dbReference type="Gramene" id="OMO93419">
    <property type="protein sequence ID" value="OMO93419"/>
    <property type="gene ID" value="CCACVL1_06511"/>
</dbReference>
<comment type="similarity">
    <text evidence="2">Belongs to the glycosyl hydrolase 79 family.</text>
</comment>
<evidence type="ECO:0000256" key="10">
    <source>
        <dbReference type="ARBA" id="ARBA00023228"/>
    </source>
</evidence>
<keyword evidence="7" id="KW-0378">Hydrolase</keyword>
<feature type="signal peptide" evidence="13">
    <location>
        <begin position="1"/>
        <end position="20"/>
    </location>
</feature>
<comment type="caution">
    <text evidence="15">The sequence shown here is derived from an EMBL/GenBank/DDBJ whole genome shotgun (WGS) entry which is preliminary data.</text>
</comment>
<dbReference type="GO" id="GO:0009505">
    <property type="term" value="C:plant-type cell wall"/>
    <property type="evidence" value="ECO:0007669"/>
    <property type="project" value="TreeGrafter"/>
</dbReference>
<comment type="subcellular location">
    <subcellularLocation>
        <location evidence="11">Lysosome membrane</location>
        <topology evidence="11">Peripheral membrane protein</topology>
    </subcellularLocation>
    <subcellularLocation>
        <location evidence="1">Secreted</location>
    </subcellularLocation>
</comment>
<dbReference type="AlphaFoldDB" id="A0A1R3JF07"/>
<keyword evidence="4" id="KW-0433">Leucine-rich repeat</keyword>
<reference evidence="15 16" key="1">
    <citation type="submission" date="2013-09" db="EMBL/GenBank/DDBJ databases">
        <title>Corchorus capsularis genome sequencing.</title>
        <authorList>
            <person name="Alam M."/>
            <person name="Haque M.S."/>
            <person name="Islam M.S."/>
            <person name="Emdad E.M."/>
            <person name="Islam M.M."/>
            <person name="Ahmed B."/>
            <person name="Halim A."/>
            <person name="Hossen Q.M.M."/>
            <person name="Hossain M.Z."/>
            <person name="Ahmed R."/>
            <person name="Khan M.M."/>
            <person name="Islam R."/>
            <person name="Rashid M.M."/>
            <person name="Khan S.A."/>
            <person name="Rahman M.S."/>
            <person name="Alam M."/>
        </authorList>
    </citation>
    <scope>NUCLEOTIDE SEQUENCE [LARGE SCALE GENOMIC DNA]</scope>
    <source>
        <strain evidence="16">cv. CVL-1</strain>
        <tissue evidence="15">Whole seedling</tissue>
    </source>
</reference>
<proteinExistence type="inferred from homology"/>
<dbReference type="SUPFAM" id="SSF52058">
    <property type="entry name" value="L domain-like"/>
    <property type="match status" value="1"/>
</dbReference>
<evidence type="ECO:0000256" key="7">
    <source>
        <dbReference type="ARBA" id="ARBA00022801"/>
    </source>
</evidence>
<dbReference type="GO" id="GO:0005576">
    <property type="term" value="C:extracellular region"/>
    <property type="evidence" value="ECO:0007669"/>
    <property type="project" value="UniProtKB-SubCell"/>
</dbReference>
<evidence type="ECO:0000256" key="11">
    <source>
        <dbReference type="ARBA" id="ARBA00023765"/>
    </source>
</evidence>
<keyword evidence="16" id="KW-1185">Reference proteome</keyword>
<dbReference type="FunFam" id="3.20.20.80:FF:000023">
    <property type="entry name" value="heparanase-like protein 3"/>
    <property type="match status" value="1"/>
</dbReference>
<evidence type="ECO:0000256" key="4">
    <source>
        <dbReference type="ARBA" id="ARBA00022614"/>
    </source>
</evidence>
<dbReference type="STRING" id="210143.A0A1R3JF07"/>
<evidence type="ECO:0000256" key="8">
    <source>
        <dbReference type="ARBA" id="ARBA00023136"/>
    </source>
</evidence>
<dbReference type="SUPFAM" id="SSF51445">
    <property type="entry name" value="(Trans)glycosidases"/>
    <property type="match status" value="1"/>
</dbReference>
<dbReference type="GO" id="GO:0005765">
    <property type="term" value="C:lysosomal membrane"/>
    <property type="evidence" value="ECO:0007669"/>
    <property type="project" value="UniProtKB-SubCell"/>
</dbReference>
<dbReference type="Proteomes" id="UP000188268">
    <property type="component" value="Unassembled WGS sequence"/>
</dbReference>
<keyword evidence="9" id="KW-0325">Glycoprotein</keyword>
<evidence type="ECO:0000256" key="9">
    <source>
        <dbReference type="ARBA" id="ARBA00023180"/>
    </source>
</evidence>
<dbReference type="OrthoDB" id="1727988at2759"/>
<keyword evidence="10" id="KW-0458">Lysosome</keyword>
<comment type="function">
    <text evidence="12">Endoglycosidase which is a cell surface and extracellular matrix-degrading enzyme. Cleaves heparan sulfate proteoglycans (HSPGs) into heparan sulfate side chains and core proteoglycans.</text>
</comment>